<evidence type="ECO:0000313" key="1">
    <source>
        <dbReference type="EMBL" id="PNX70610.1"/>
    </source>
</evidence>
<dbReference type="EMBL" id="ASHM01114791">
    <property type="protein sequence ID" value="PNX70610.1"/>
    <property type="molecule type" value="Genomic_DNA"/>
</dbReference>
<dbReference type="AlphaFoldDB" id="A0A2K3KWE5"/>
<reference evidence="1 2" key="2">
    <citation type="journal article" date="2017" name="Front. Plant Sci.">
        <title>Gene Classification and Mining of Molecular Markers Useful in Red Clover (Trifolium pratense) Breeding.</title>
        <authorList>
            <person name="Istvanek J."/>
            <person name="Dluhosova J."/>
            <person name="Dluhos P."/>
            <person name="Patkova L."/>
            <person name="Nedelnik J."/>
            <person name="Repkova J."/>
        </authorList>
    </citation>
    <scope>NUCLEOTIDE SEQUENCE [LARGE SCALE GENOMIC DNA]</scope>
    <source>
        <strain evidence="2">cv. Tatra</strain>
        <tissue evidence="1">Young leaves</tissue>
    </source>
</reference>
<dbReference type="STRING" id="57577.A0A2K3KWE5"/>
<reference evidence="1 2" key="1">
    <citation type="journal article" date="2014" name="Am. J. Bot.">
        <title>Genome assembly and annotation for red clover (Trifolium pratense; Fabaceae).</title>
        <authorList>
            <person name="Istvanek J."/>
            <person name="Jaros M."/>
            <person name="Krenek A."/>
            <person name="Repkova J."/>
        </authorList>
    </citation>
    <scope>NUCLEOTIDE SEQUENCE [LARGE SCALE GENOMIC DNA]</scope>
    <source>
        <strain evidence="2">cv. Tatra</strain>
        <tissue evidence="1">Young leaves</tissue>
    </source>
</reference>
<accession>A0A2K3KWE5</accession>
<sequence length="107" mass="12033">MLNSFWWGHSGNGTRGWGLLTSPNNLISHLFKARYFPRSDFLGANIGHNPSYVWRSIWSTKALIREGSRWCIGDGSSIPICAENWLGDGTQIPQVTNDAMLLSHMRV</sequence>
<protein>
    <submittedName>
        <fullName evidence="1">Ribonuclease H</fullName>
    </submittedName>
</protein>
<name>A0A2K3KWE5_TRIPR</name>
<evidence type="ECO:0000313" key="2">
    <source>
        <dbReference type="Proteomes" id="UP000236291"/>
    </source>
</evidence>
<proteinExistence type="predicted"/>
<comment type="caution">
    <text evidence="1">The sequence shown here is derived from an EMBL/GenBank/DDBJ whole genome shotgun (WGS) entry which is preliminary data.</text>
</comment>
<dbReference type="Proteomes" id="UP000236291">
    <property type="component" value="Unassembled WGS sequence"/>
</dbReference>
<organism evidence="1 2">
    <name type="scientific">Trifolium pratense</name>
    <name type="common">Red clover</name>
    <dbReference type="NCBI Taxonomy" id="57577"/>
    <lineage>
        <taxon>Eukaryota</taxon>
        <taxon>Viridiplantae</taxon>
        <taxon>Streptophyta</taxon>
        <taxon>Embryophyta</taxon>
        <taxon>Tracheophyta</taxon>
        <taxon>Spermatophyta</taxon>
        <taxon>Magnoliopsida</taxon>
        <taxon>eudicotyledons</taxon>
        <taxon>Gunneridae</taxon>
        <taxon>Pentapetalae</taxon>
        <taxon>rosids</taxon>
        <taxon>fabids</taxon>
        <taxon>Fabales</taxon>
        <taxon>Fabaceae</taxon>
        <taxon>Papilionoideae</taxon>
        <taxon>50 kb inversion clade</taxon>
        <taxon>NPAAA clade</taxon>
        <taxon>Hologalegina</taxon>
        <taxon>IRL clade</taxon>
        <taxon>Trifolieae</taxon>
        <taxon>Trifolium</taxon>
    </lineage>
</organism>
<feature type="non-terminal residue" evidence="1">
    <location>
        <position position="107"/>
    </location>
</feature>
<gene>
    <name evidence="1" type="ORF">L195_g057566</name>
</gene>